<evidence type="ECO:0000259" key="1">
    <source>
        <dbReference type="Pfam" id="PF12776"/>
    </source>
</evidence>
<dbReference type="AlphaFoldDB" id="A0A438KE74"/>
<proteinExistence type="predicted"/>
<dbReference type="Pfam" id="PF12776">
    <property type="entry name" value="Myb_DNA-bind_3"/>
    <property type="match status" value="3"/>
</dbReference>
<name>A0A438KE74_VITVI</name>
<evidence type="ECO:0000313" key="2">
    <source>
        <dbReference type="EMBL" id="RVX19511.1"/>
    </source>
</evidence>
<reference evidence="2 3" key="1">
    <citation type="journal article" date="2018" name="PLoS Genet.">
        <title>Population sequencing reveals clonal diversity and ancestral inbreeding in the grapevine cultivar Chardonnay.</title>
        <authorList>
            <person name="Roach M.J."/>
            <person name="Johnson D.L."/>
            <person name="Bohlmann J."/>
            <person name="van Vuuren H.J."/>
            <person name="Jones S.J."/>
            <person name="Pretorius I.S."/>
            <person name="Schmidt S.A."/>
            <person name="Borneman A.R."/>
        </authorList>
    </citation>
    <scope>NUCLEOTIDE SEQUENCE [LARGE SCALE GENOMIC DNA]</scope>
    <source>
        <strain evidence="3">cv. Chardonnay</strain>
        <tissue evidence="2">Leaf</tissue>
    </source>
</reference>
<organism evidence="2 3">
    <name type="scientific">Vitis vinifera</name>
    <name type="common">Grape</name>
    <dbReference type="NCBI Taxonomy" id="29760"/>
    <lineage>
        <taxon>Eukaryota</taxon>
        <taxon>Viridiplantae</taxon>
        <taxon>Streptophyta</taxon>
        <taxon>Embryophyta</taxon>
        <taxon>Tracheophyta</taxon>
        <taxon>Spermatophyta</taxon>
        <taxon>Magnoliopsida</taxon>
        <taxon>eudicotyledons</taxon>
        <taxon>Gunneridae</taxon>
        <taxon>Pentapetalae</taxon>
        <taxon>rosids</taxon>
        <taxon>Vitales</taxon>
        <taxon>Vitaceae</taxon>
        <taxon>Viteae</taxon>
        <taxon>Vitis</taxon>
    </lineage>
</organism>
<comment type="caution">
    <text evidence="2">The sequence shown here is derived from an EMBL/GenBank/DDBJ whole genome shotgun (WGS) entry which is preliminary data.</text>
</comment>
<gene>
    <name evidence="2" type="primary">LIMYB_25</name>
    <name evidence="2" type="ORF">CK203_004993</name>
</gene>
<dbReference type="Proteomes" id="UP000288805">
    <property type="component" value="Unassembled WGS sequence"/>
</dbReference>
<feature type="domain" description="Myb/SANT-like" evidence="1">
    <location>
        <begin position="37"/>
        <end position="80"/>
    </location>
</feature>
<feature type="domain" description="Myb/SANT-like" evidence="1">
    <location>
        <begin position="242"/>
        <end position="336"/>
    </location>
</feature>
<dbReference type="PANTHER" id="PTHR46929:SF28">
    <property type="entry name" value="MYB_SANT-LIKE DNA-BINDING DOMAIN PROTEIN"/>
    <property type="match status" value="1"/>
</dbReference>
<sequence length="393" mass="46076">MGSQTPTSNDRSRTYWTPTMERYFIDLMLDQMHRGNVLKGRYTNLWKQFNDIKNLLGQSGFSWDETRQMVVADDDVWDAYIKSFSHDMDIDDDVQGMNMGKGNKIGNTFNKQAWTDMLALFNAKFGPQHGKRVLRHRYKKLWKYYSDVTILLKQIGFSWDDEREMILADDDVWDVYIKAHPHARSYRTKTLPNYKDLGLIYGDAINNGMRQDKDLENDLLGVKAGEGRESQTPTGSDRSRTYWTPPMDRYLIDLLLDQVHRGNKLGQTFITQAWADMVASFNSKFRSHHDKDVLKNRFKHLRRQYNDIKILLQQSGFSWDETREMVTAEDHVWDAYTKAHPDARTYRVKTVPSYHKLCVIYGQESSDGRYSRLARYADPICEVPVLMTGMFLH</sequence>
<dbReference type="PANTHER" id="PTHR46929">
    <property type="entry name" value="EXPRESSED PROTEIN"/>
    <property type="match status" value="1"/>
</dbReference>
<protein>
    <submittedName>
        <fullName evidence="2">L10-interacting MYB domain-containing protein</fullName>
    </submittedName>
</protein>
<feature type="domain" description="Myb/SANT-like" evidence="1">
    <location>
        <begin position="98"/>
        <end position="176"/>
    </location>
</feature>
<accession>A0A438KE74</accession>
<dbReference type="InterPro" id="IPR024752">
    <property type="entry name" value="Myb/SANT-like_dom"/>
</dbReference>
<dbReference type="EMBL" id="QGNW01000008">
    <property type="protein sequence ID" value="RVX19511.1"/>
    <property type="molecule type" value="Genomic_DNA"/>
</dbReference>
<evidence type="ECO:0000313" key="3">
    <source>
        <dbReference type="Proteomes" id="UP000288805"/>
    </source>
</evidence>